<evidence type="ECO:0000313" key="4">
    <source>
        <dbReference type="Proteomes" id="UP000307747"/>
    </source>
</evidence>
<reference evidence="3 4" key="1">
    <citation type="submission" date="2019-05" db="EMBL/GenBank/DDBJ databases">
        <title>The metagenome of a microbial culture collection derived from dairy environment covers the genomic content of the human microbiome.</title>
        <authorList>
            <person name="Roder T."/>
            <person name="Wuthrich D."/>
            <person name="Sattari Z."/>
            <person name="Von Ah U."/>
            <person name="Bar C."/>
            <person name="Ronchi F."/>
            <person name="Macpherson A.J."/>
            <person name="Ganal-Vonarburg S.C."/>
            <person name="Bruggmann R."/>
            <person name="Vergeres G."/>
        </authorList>
    </citation>
    <scope>NUCLEOTIDE SEQUENCE [LARGE SCALE GENOMIC DNA]</scope>
    <source>
        <strain evidence="3 4">FAM 20833</strain>
    </source>
</reference>
<dbReference type="GO" id="GO:0005829">
    <property type="term" value="C:cytosol"/>
    <property type="evidence" value="ECO:0007669"/>
    <property type="project" value="TreeGrafter"/>
</dbReference>
<dbReference type="InterPro" id="IPR001650">
    <property type="entry name" value="Helicase_C-like"/>
</dbReference>
<dbReference type="SUPFAM" id="SSF52540">
    <property type="entry name" value="P-loop containing nucleoside triphosphate hydrolases"/>
    <property type="match status" value="2"/>
</dbReference>
<gene>
    <name evidence="3" type="ORF">FEZ53_10575</name>
</gene>
<dbReference type="Proteomes" id="UP000307747">
    <property type="component" value="Unassembled WGS sequence"/>
</dbReference>
<dbReference type="RefSeq" id="WP_107542713.1">
    <property type="nucleotide sequence ID" value="NZ_CP031275.1"/>
</dbReference>
<dbReference type="Gene3D" id="3.90.1570.30">
    <property type="match status" value="1"/>
</dbReference>
<dbReference type="EMBL" id="VBTJ01000002">
    <property type="protein sequence ID" value="TLP89889.1"/>
    <property type="molecule type" value="Genomic_DNA"/>
</dbReference>
<dbReference type="GO" id="GO:0005524">
    <property type="term" value="F:ATP binding"/>
    <property type="evidence" value="ECO:0007669"/>
    <property type="project" value="InterPro"/>
</dbReference>
<dbReference type="CDD" id="cd18799">
    <property type="entry name" value="SF2_C_EcoAI-like"/>
    <property type="match status" value="1"/>
</dbReference>
<evidence type="ECO:0000259" key="2">
    <source>
        <dbReference type="PROSITE" id="PS51192"/>
    </source>
</evidence>
<evidence type="ECO:0000313" key="3">
    <source>
        <dbReference type="EMBL" id="TLP89889.1"/>
    </source>
</evidence>
<feature type="domain" description="Helicase ATP-binding" evidence="2">
    <location>
        <begin position="356"/>
        <end position="517"/>
    </location>
</feature>
<dbReference type="Pfam" id="PF13643">
    <property type="entry name" value="DUF4145"/>
    <property type="match status" value="1"/>
</dbReference>
<dbReference type="GO" id="GO:0003677">
    <property type="term" value="F:DNA binding"/>
    <property type="evidence" value="ECO:0007669"/>
    <property type="project" value="InterPro"/>
</dbReference>
<feature type="region of interest" description="Disordered" evidence="1">
    <location>
        <begin position="158"/>
        <end position="190"/>
    </location>
</feature>
<proteinExistence type="predicted"/>
<dbReference type="Pfam" id="PF08463">
    <property type="entry name" value="EcoEI_R_C"/>
    <property type="match status" value="1"/>
</dbReference>
<dbReference type="InterPro" id="IPR027417">
    <property type="entry name" value="P-loop_NTPase"/>
</dbReference>
<dbReference type="OrthoDB" id="9802848at2"/>
<evidence type="ECO:0000256" key="1">
    <source>
        <dbReference type="SAM" id="MobiDB-lite"/>
    </source>
</evidence>
<dbReference type="Pfam" id="PF04851">
    <property type="entry name" value="ResIII"/>
    <property type="match status" value="1"/>
</dbReference>
<dbReference type="AlphaFoldDB" id="A0A5R9B1T5"/>
<dbReference type="InterPro" id="IPR006935">
    <property type="entry name" value="Helicase/UvrB_N"/>
</dbReference>
<organism evidence="3 4">
    <name type="scientific">Staphylococcus xylosus</name>
    <dbReference type="NCBI Taxonomy" id="1288"/>
    <lineage>
        <taxon>Bacteria</taxon>
        <taxon>Bacillati</taxon>
        <taxon>Bacillota</taxon>
        <taxon>Bacilli</taxon>
        <taxon>Bacillales</taxon>
        <taxon>Staphylococcaceae</taxon>
        <taxon>Staphylococcus</taxon>
    </lineage>
</organism>
<sequence length="1117" mass="130017">MRNFDFIVKKKKYKDFAPNCLEAEQSLMISPSSCAMLTRRALELAVKWVYRFDDDVKVPYRDNLSSLIHNRTFIDIIDDDLLPMIKFIIKLGNSAAHTSVQITRDEATLALNNLFQFISWIDYCYSDTYTAGKFSENILPKDGLKTSVGPETTMDFEEVLGKKDKPLNEQREKDHQVRTDSSNQRREHNVSYDFETSTPNEMNTRKMYIDLDLKLAGWIFNHNMQVEYMVNGMPNKSGKGFVDYVLRGNNGKIIGLVEAKSTIKNPESGRHQAKLYADAIEREQGLRPVIFYTNGFRTFILHDDYPAREVSEFYSKEEIELLIQRRTTKKPLINYEINDDITNRYYQKEAIANICDALMDKQRKNLLVMATGSGKTRTAISIVDVLKKHNWIKNVLFLADRTALVRQAMRSFNSLMPDLTMCNLLDKNADPESSRMVFSTYPTMMNAIDNIKSRNGQRVFTAGYFDLIIIDESHRSIYQKYQSIFNHFDSLLIGLTATPKDEVDRNTYSLFELENGVPTYAYELNQAVNDGYLVEYNTLESKSKFLEEGIIYDELSEEEKEEYENMFDDGEIRDIDSSEINEYLFNDNTIDKVIDSLLEDGLKVEGGDKLGKTIIFAKNHNHASVIKKRFDVKYPNLGSHFVEVIDNKINYYQDLIDNFSVNDKFPQVAISVDMLDTGIDVPEVLNLVFFKKVRSKTKFWQMIGRGTRLCENIYGQGIDKENFLIFDWLNNFEFFKVNPQGVESTIGWNLTQRIYNMRLDIVRELQDLKYQHEHLQKYRQLLIDELCGQVKALNQESFRVKQNIQYVDKYKKENSWNALAVLETNEIKQHITPLIEATTEEELAKRFDLLILTIELATLTSNNASAPIKKVMDTAKELSKLGTIPNVKKQAKVIKDVQDEEFWGKASIKNLEDIRIALRELIKFIEKEKRKIYYTNFEDEVIEQVSGEPIYDVNDLQSYKEKVNHYIKEHKDHVAVYKLYHNKPLTNNDIELLEEVLWKELGSKEQYEKNYSEKPITVLVREIVGLDKQAVNNAFSEFLTEGRLNLHQIDFVKKIIDYISQNGILDKKELQRDPFRQYGSITKLFEDNRDDAQKIIEIIDYINKNAKVNELNVKNIT</sequence>
<dbReference type="Gene3D" id="3.40.50.300">
    <property type="entry name" value="P-loop containing nucleotide triphosphate hydrolases"/>
    <property type="match status" value="2"/>
</dbReference>
<dbReference type="PROSITE" id="PS51192">
    <property type="entry name" value="HELICASE_ATP_BIND_1"/>
    <property type="match status" value="1"/>
</dbReference>
<dbReference type="PANTHER" id="PTHR47396">
    <property type="entry name" value="TYPE I RESTRICTION ENZYME ECOKI R PROTEIN"/>
    <property type="match status" value="1"/>
</dbReference>
<dbReference type="SMART" id="SM00487">
    <property type="entry name" value="DEXDc"/>
    <property type="match status" value="1"/>
</dbReference>
<dbReference type="GO" id="GO:0006304">
    <property type="term" value="P:DNA modification"/>
    <property type="evidence" value="ECO:0007669"/>
    <property type="project" value="InterPro"/>
</dbReference>
<dbReference type="PANTHER" id="PTHR47396:SF1">
    <property type="entry name" value="ATP-DEPENDENT HELICASE IRC3-RELATED"/>
    <property type="match status" value="1"/>
</dbReference>
<protein>
    <submittedName>
        <fullName evidence="3">DUF4145 domain-containing protein</fullName>
    </submittedName>
</protein>
<dbReference type="GO" id="GO:0016787">
    <property type="term" value="F:hydrolase activity"/>
    <property type="evidence" value="ECO:0007669"/>
    <property type="project" value="InterPro"/>
</dbReference>
<dbReference type="InterPro" id="IPR013670">
    <property type="entry name" value="EcoEI_R_C_dom"/>
</dbReference>
<dbReference type="InterPro" id="IPR014001">
    <property type="entry name" value="Helicase_ATP-bd"/>
</dbReference>
<dbReference type="CDD" id="cd18032">
    <property type="entry name" value="DEXHc_RE_I_III_res"/>
    <property type="match status" value="1"/>
</dbReference>
<comment type="caution">
    <text evidence="3">The sequence shown here is derived from an EMBL/GenBank/DDBJ whole genome shotgun (WGS) entry which is preliminary data.</text>
</comment>
<dbReference type="Pfam" id="PF00271">
    <property type="entry name" value="Helicase_C"/>
    <property type="match status" value="1"/>
</dbReference>
<dbReference type="InterPro" id="IPR025285">
    <property type="entry name" value="DUF4145"/>
</dbReference>
<feature type="compositionally biased region" description="Basic and acidic residues" evidence="1">
    <location>
        <begin position="159"/>
        <end position="190"/>
    </location>
</feature>
<accession>A0A5R9B1T5</accession>
<name>A0A5R9B1T5_STAXY</name>
<dbReference type="InterPro" id="IPR050742">
    <property type="entry name" value="Helicase_Restrict-Modif_Enz"/>
</dbReference>